<evidence type="ECO:0000256" key="1">
    <source>
        <dbReference type="SAM" id="MobiDB-lite"/>
    </source>
</evidence>
<gene>
    <name evidence="2" type="primary">ABSGL_04236.1 scaffold 5230</name>
</gene>
<accession>A0A163IZI9</accession>
<name>A0A163IZI9_ABSGL</name>
<dbReference type="InterPro" id="IPR021109">
    <property type="entry name" value="Peptidase_aspartic_dom_sf"/>
</dbReference>
<protein>
    <submittedName>
        <fullName evidence="2">Uncharacterized protein</fullName>
    </submittedName>
</protein>
<evidence type="ECO:0000313" key="2">
    <source>
        <dbReference type="EMBL" id="SAL98680.1"/>
    </source>
</evidence>
<feature type="compositionally biased region" description="Polar residues" evidence="1">
    <location>
        <begin position="267"/>
        <end position="276"/>
    </location>
</feature>
<dbReference type="OMA" id="YANGHEF"/>
<feature type="region of interest" description="Disordered" evidence="1">
    <location>
        <begin position="239"/>
        <end position="277"/>
    </location>
</feature>
<reference evidence="2" key="1">
    <citation type="submission" date="2016-04" db="EMBL/GenBank/DDBJ databases">
        <authorList>
            <person name="Evans L.H."/>
            <person name="Alamgir A."/>
            <person name="Owens N."/>
            <person name="Weber N.D."/>
            <person name="Virtaneva K."/>
            <person name="Barbian K."/>
            <person name="Babar A."/>
            <person name="Rosenke K."/>
        </authorList>
    </citation>
    <scope>NUCLEOTIDE SEQUENCE [LARGE SCALE GENOMIC DNA]</scope>
    <source>
        <strain evidence="2">CBS 101.48</strain>
    </source>
</reference>
<organism evidence="2">
    <name type="scientific">Absidia glauca</name>
    <name type="common">Pin mould</name>
    <dbReference type="NCBI Taxonomy" id="4829"/>
    <lineage>
        <taxon>Eukaryota</taxon>
        <taxon>Fungi</taxon>
        <taxon>Fungi incertae sedis</taxon>
        <taxon>Mucoromycota</taxon>
        <taxon>Mucoromycotina</taxon>
        <taxon>Mucoromycetes</taxon>
        <taxon>Mucorales</taxon>
        <taxon>Cunninghamellaceae</taxon>
        <taxon>Absidia</taxon>
    </lineage>
</organism>
<keyword evidence="3" id="KW-1185">Reference proteome</keyword>
<evidence type="ECO:0000313" key="3">
    <source>
        <dbReference type="Proteomes" id="UP000078561"/>
    </source>
</evidence>
<dbReference type="EMBL" id="LT552292">
    <property type="protein sequence ID" value="SAL98680.1"/>
    <property type="molecule type" value="Genomic_DNA"/>
</dbReference>
<dbReference type="Proteomes" id="UP000078561">
    <property type="component" value="Unassembled WGS sequence"/>
</dbReference>
<dbReference type="CDD" id="cd00303">
    <property type="entry name" value="retropepsin_like"/>
    <property type="match status" value="1"/>
</dbReference>
<dbReference type="AlphaFoldDB" id="A0A163IZI9"/>
<dbReference type="Gene3D" id="2.40.70.10">
    <property type="entry name" value="Acid Proteases"/>
    <property type="match status" value="1"/>
</dbReference>
<dbReference type="InParanoid" id="A0A163IZI9"/>
<dbReference type="SUPFAM" id="SSF50630">
    <property type="entry name" value="Acid proteases"/>
    <property type="match status" value="1"/>
</dbReference>
<proteinExistence type="predicted"/>
<sequence length="529" mass="60085">MEELYVVLKDGNKKKEAAIRKELPGTTEMISLLKKQEKAVEGKLQLKDIPKLCIKGHESEKGSPHPFASAKHFLRHFDMVLSSANVSVDKHWEQWLECAIELEQLPWFKQSLAKKNLTWKEAQQRITMAYDQLEPKLFTGLGLLKLRMNNNETVQDFRLRFQKSLNDAGWTDNFQTAQVCIHTLPQRLEEFVVNKFLDSNNDDDNSSYHKVPTKASQVLNIAMKYNGYSSNNNSNNNMAFSSHMKRPHEPTFAPTKRARQHCELHPHQSSHSTANCWSRPDTGADVSVISHRLVELNRIPFKVNKGTLLLAGANNKINRIGTTHPLLINYNYKTIYHTFEIMHQPDEIDAYLGMDLIPTSGIYIGGLAVQWSDQVTSLKDEIVNDHPPEPNDSPAGTQEEQKTFHTTLQTYVKANQSIPTTSFCPLDISIVTLPTTNTPSDKVNYRQYPIPHKMFPVVDQAVQTWLADGTIVVFEPSIDAVSLQTPLKRFLSFQSQLSNSAVRYKTIKTPCFCLSNKELSLCLTYSLVS</sequence>